<dbReference type="STRING" id="185431.Q586Y4"/>
<keyword evidence="2" id="KW-0812">Transmembrane</keyword>
<feature type="compositionally biased region" description="Polar residues" evidence="1">
    <location>
        <begin position="210"/>
        <end position="226"/>
    </location>
</feature>
<feature type="transmembrane region" description="Helical" evidence="2">
    <location>
        <begin position="20"/>
        <end position="47"/>
    </location>
</feature>
<keyword evidence="2" id="KW-1133">Transmembrane helix</keyword>
<dbReference type="AlphaFoldDB" id="Q586Y4"/>
<keyword evidence="5" id="KW-1185">Reference proteome</keyword>
<accession>D7SFT0</accession>
<protein>
    <submittedName>
        <fullName evidence="4">Uncharacterized protein</fullName>
    </submittedName>
</protein>
<feature type="region of interest" description="Disordered" evidence="1">
    <location>
        <begin position="251"/>
        <end position="287"/>
    </location>
</feature>
<feature type="compositionally biased region" description="Basic and acidic residues" evidence="1">
    <location>
        <begin position="227"/>
        <end position="239"/>
    </location>
</feature>
<dbReference type="EMBL" id="AE017150">
    <property type="protein sequence ID" value="AAQ15797.1"/>
    <property type="molecule type" value="Genomic_DNA"/>
</dbReference>
<reference evidence="4" key="4">
    <citation type="submission" date="2005-04" db="EMBL/GenBank/DDBJ databases">
        <title>.</title>
        <authorList>
            <person name="Ghedin E."/>
            <person name="Blandin G."/>
            <person name="Bartholomeu D."/>
            <person name="Caler E."/>
            <person name="Haas B."/>
            <person name="Hannick L."/>
            <person name="Shallom J."/>
            <person name="Hou L."/>
            <person name="Djikeng A."/>
            <person name="Feldblyum T."/>
            <person name="Hostetler J."/>
            <person name="Johnson J."/>
            <person name="Jones K."/>
            <person name="Koo H.L."/>
            <person name="Larkin C."/>
            <person name="Pai G."/>
            <person name="Peterson J."/>
            <person name="Khalak H.G."/>
            <person name="Salzberg S."/>
            <person name="Simpson A.J."/>
            <person name="Tallon L."/>
            <person name="Van Aken S."/>
            <person name="Wanless D."/>
            <person name="White O."/>
            <person name="Wortman J."/>
            <person name="Fraser C.M."/>
            <person name="El-Sayed N.M.A."/>
        </authorList>
    </citation>
    <scope>NUCLEOTIDE SEQUENCE</scope>
    <source>
        <strain evidence="4">GUTat10.1</strain>
    </source>
</reference>
<reference evidence="3 5" key="3">
    <citation type="journal article" date="2005" name="Science">
        <title>The genome of the African trypanosome Trypanosoma brucei.</title>
        <authorList>
            <person name="Berriman M."/>
            <person name="Ghedin E."/>
            <person name="Hertz-Fowler C."/>
            <person name="Blandin G."/>
            <person name="Renauld H."/>
            <person name="Bartholomeu D.C."/>
            <person name="Lennard N.J."/>
            <person name="Caler E."/>
            <person name="Hamlin N.E."/>
            <person name="Haas B."/>
            <person name="Bohme U."/>
            <person name="Hannick L."/>
            <person name="Aslett M.A."/>
            <person name="Shallom J."/>
            <person name="Marcello L."/>
            <person name="Hou L."/>
            <person name="Wickstead B."/>
            <person name="Alsmark U.C."/>
            <person name="Arrowsmith C."/>
            <person name="Atkin R.J."/>
            <person name="Barron A.J."/>
            <person name="Bringaud F."/>
            <person name="Brooks K."/>
            <person name="Carrington M."/>
            <person name="Cherevach I."/>
            <person name="Chillingworth T.J."/>
            <person name="Churcher C."/>
            <person name="Clark L.N."/>
            <person name="Corton C.H."/>
            <person name="Cronin A."/>
            <person name="Davies R.M."/>
            <person name="Doggett J."/>
            <person name="Djikeng A."/>
            <person name="Feldblyum T."/>
            <person name="Field M.C."/>
            <person name="Fraser A."/>
            <person name="Goodhead I."/>
            <person name="Hance Z."/>
            <person name="Harper D."/>
            <person name="Harris B.R."/>
            <person name="Hauser H."/>
            <person name="Hostetler J."/>
            <person name="Ivens A."/>
            <person name="Jagels K."/>
            <person name="Johnson D."/>
            <person name="Johnson J."/>
            <person name="Jones K."/>
            <person name="Kerhornou A.X."/>
            <person name="Koo H."/>
            <person name="Larke N."/>
            <person name="Landfear S."/>
            <person name="Larkin C."/>
            <person name="Leech V."/>
            <person name="Line A."/>
            <person name="Lord A."/>
            <person name="Macleod A."/>
            <person name="Mooney P.J."/>
            <person name="Moule S."/>
            <person name="Martin D.M."/>
            <person name="Morgan G.W."/>
            <person name="Mungall K."/>
            <person name="Norbertczak H."/>
            <person name="Ormond D."/>
            <person name="Pai G."/>
            <person name="Peacock C.S."/>
            <person name="Peterson J."/>
            <person name="Quail M.A."/>
            <person name="Rabbinowitsch E."/>
            <person name="Rajandream M.A."/>
            <person name="Reitter C."/>
            <person name="Salzberg S.L."/>
            <person name="Sanders M."/>
            <person name="Schobel S."/>
            <person name="Sharp S."/>
            <person name="Simmonds M."/>
            <person name="Simpson A.J."/>
            <person name="Tallon L."/>
            <person name="Turner C.M."/>
            <person name="Tait A."/>
            <person name="Tivey A.R."/>
            <person name="Van Aken S."/>
            <person name="Walker D."/>
            <person name="Wanless D."/>
            <person name="Wang S."/>
            <person name="White B."/>
            <person name="White O."/>
            <person name="Whitehead S."/>
            <person name="Woodward J."/>
            <person name="Wortman J."/>
            <person name="Adams M.D."/>
            <person name="Embley T.M."/>
            <person name="Gull K."/>
            <person name="Ullu E."/>
            <person name="Barry J.D."/>
            <person name="Fairlamb A.H."/>
            <person name="Opperdoes F."/>
            <person name="Barrell B.G."/>
            <person name="Donelson J.E."/>
            <person name="Hall N."/>
            <person name="Fraser C.M."/>
            <person name="Melville S.E."/>
            <person name="El-Sayed N.M."/>
        </authorList>
    </citation>
    <scope>NUCLEOTIDE SEQUENCE [LARGE SCALE GENOMIC DNA]</scope>
    <source>
        <strain evidence="3 5">927/4 GUTat10.1</strain>
    </source>
</reference>
<dbReference type="OMA" id="GIDRAGY"/>
<dbReference type="OrthoDB" id="253070at2759"/>
<reference evidence="3" key="5">
    <citation type="submission" date="2005-04" db="EMBL/GenBank/DDBJ databases">
        <title>Sequencing, closure, and annotation of Trypanosoma brucei chromosomes 2 through 8.</title>
        <authorList>
            <person name="Ghedin E."/>
            <person name="Blandin G."/>
            <person name="Bartholomeu D."/>
            <person name="Caler E."/>
            <person name="Haas B."/>
            <person name="Hannick L."/>
            <person name="Shallom J."/>
            <person name="Hou L."/>
            <person name="Djikeng A."/>
            <person name="Feldblyum T."/>
            <person name="Hostetler J."/>
            <person name="Johnson J."/>
            <person name="Jones K."/>
            <person name="Koo H.L."/>
            <person name="Larkin C."/>
            <person name="Pai G."/>
            <person name="Peterson J."/>
            <person name="Khalak H.G."/>
            <person name="Salzberg S."/>
            <person name="Simpson A.J."/>
            <person name="Tallon L."/>
            <person name="Van Aken S."/>
            <person name="Wanless D."/>
            <person name="White O."/>
            <person name="Wortman J."/>
            <person name="Fraser C.M."/>
            <person name="El-Sayed N.M.A."/>
        </authorList>
    </citation>
    <scope>NUCLEOTIDE SEQUENCE</scope>
    <source>
        <strain evidence="3">927/4 GUTat10.1</strain>
    </source>
</reference>
<dbReference type="GeneID" id="3655640"/>
<keyword evidence="2" id="KW-0472">Membrane</keyword>
<dbReference type="PaxDb" id="5691-AAQ15797"/>
<accession>Q586Y4</accession>
<sequence length="383" mass="42054">MASVVAFLFPLIVHQPTPFHVFVSLFFFFFNGLLGSTQAVAAVALVWKRMSATPQLGGETDTSGDVRSRVGSQLLLRKFPLLAKARAYAQETPDDPRAECNLLCYGSDVYRIYSLTSAEMDGSGVIFSNPQKRQRTDDEPSNGDGGALLRSIDDRVALPTQLGFLTLLENELRRSETALRSAAQKSKTPEKETTDDNEKGKKAKNRDGTVSHSQEGGEGKTTQNDSGVERGFPHHKEEDRLILEAIRKPLDGGMRSAGAHNNGSCGSEKAPGGDQNSSRGVAGSGKVEERLQWEIMAESIMSRSEVVAGTEGTGGDAVRSYLRRVAWIEQQKGRQSLTNSAAETAPHGEQLWSNMTEAARVQKEIMRMRAQRKQFHRERKKGE</sequence>
<dbReference type="Proteomes" id="UP000008524">
    <property type="component" value="Chromosome 2"/>
</dbReference>
<evidence type="ECO:0000256" key="1">
    <source>
        <dbReference type="SAM" id="MobiDB-lite"/>
    </source>
</evidence>
<feature type="region of interest" description="Disordered" evidence="1">
    <location>
        <begin position="126"/>
        <end position="148"/>
    </location>
</feature>
<name>Q586Y4_TRYB2</name>
<dbReference type="eggNOG" id="ENOG502SFY1">
    <property type="taxonomic scope" value="Eukaryota"/>
</dbReference>
<proteinExistence type="predicted"/>
<evidence type="ECO:0000256" key="2">
    <source>
        <dbReference type="SAM" id="Phobius"/>
    </source>
</evidence>
<evidence type="ECO:0000313" key="3">
    <source>
        <dbReference type="EMBL" id="AAQ15797.1"/>
    </source>
</evidence>
<reference evidence="3" key="2">
    <citation type="journal article" date="2005" name="Science">
        <title>Comparative genomics of trypanosomatid parasitic protozoa.</title>
        <authorList>
            <person name="El-Sayed N.M."/>
            <person name="Myler P.J."/>
            <person name="Blandin G."/>
            <person name="Berriman M."/>
            <person name="Crabtree J."/>
            <person name="Aggarwal G."/>
            <person name="Caler E."/>
            <person name="Renauld H."/>
            <person name="Worthey E.A."/>
            <person name="Hertz-Fowler C."/>
            <person name="Ghedin E."/>
            <person name="Peacock C."/>
            <person name="Bartholomeu D.C."/>
            <person name="Haas B.J."/>
            <person name="Tran A.N."/>
            <person name="Wortman J.R."/>
            <person name="Alsmark U.C."/>
            <person name="Angiuoli S."/>
            <person name="Anupama A."/>
            <person name="Badger J."/>
            <person name="Bringaud F."/>
            <person name="Cadag E."/>
            <person name="Carlton J.M."/>
            <person name="Cerqueira G.C."/>
            <person name="Creasy T."/>
            <person name="Delcher A.L."/>
            <person name="Djikeng A."/>
            <person name="Embley T.M."/>
            <person name="Hauser C."/>
            <person name="Ivens A.C."/>
            <person name="Kummerfeld S.K."/>
            <person name="Pereira-Leal J.B."/>
            <person name="Nilsson D."/>
            <person name="Peterson J."/>
            <person name="Salzberg S.L."/>
            <person name="Shallom J."/>
            <person name="Silva J.C."/>
            <person name="Sundaram J."/>
            <person name="Westenberger S."/>
            <person name="White O."/>
            <person name="Melville S.E."/>
            <person name="Donelson J.E."/>
            <person name="Andersson B."/>
            <person name="Stuart K.D."/>
            <person name="Hall N."/>
        </authorList>
    </citation>
    <scope>NUCLEOTIDE SEQUENCE</scope>
    <source>
        <strain evidence="3">927/4 GUTat10.1</strain>
    </source>
</reference>
<feature type="compositionally biased region" description="Basic and acidic residues" evidence="1">
    <location>
        <begin position="187"/>
        <end position="209"/>
    </location>
</feature>
<dbReference type="InParanoid" id="Q586Y4"/>
<dbReference type="RefSeq" id="XP_951592.1">
    <property type="nucleotide sequence ID" value="XM_946499.1"/>
</dbReference>
<dbReference type="KEGG" id="tbr:Tb927.2.3400"/>
<dbReference type="GO" id="GO:0005654">
    <property type="term" value="C:nucleoplasm"/>
    <property type="evidence" value="ECO:0006056"/>
    <property type="project" value="Others"/>
</dbReference>
<dbReference type="EMBL" id="AC007864">
    <property type="protein sequence ID" value="AAX79607.1"/>
    <property type="molecule type" value="Genomic_DNA"/>
</dbReference>
<feature type="region of interest" description="Disordered" evidence="1">
    <location>
        <begin position="178"/>
        <end position="239"/>
    </location>
</feature>
<evidence type="ECO:0000313" key="5">
    <source>
        <dbReference type="Proteomes" id="UP000008524"/>
    </source>
</evidence>
<reference evidence="4" key="1">
    <citation type="submission" date="1999-06" db="EMBL/GenBank/DDBJ databases">
        <authorList>
            <person name="El-Sayed N.M."/>
            <person name="Khalak H."/>
            <person name="Adams M.D."/>
        </authorList>
    </citation>
    <scope>NUCLEOTIDE SEQUENCE</scope>
    <source>
        <strain evidence="4">GUTat10.1</strain>
    </source>
</reference>
<organism evidence="4 5">
    <name type="scientific">Trypanosoma brucei brucei (strain 927/4 GUTat10.1)</name>
    <dbReference type="NCBI Taxonomy" id="185431"/>
    <lineage>
        <taxon>Eukaryota</taxon>
        <taxon>Discoba</taxon>
        <taxon>Euglenozoa</taxon>
        <taxon>Kinetoplastea</taxon>
        <taxon>Metakinetoplastina</taxon>
        <taxon>Trypanosomatida</taxon>
        <taxon>Trypanosomatidae</taxon>
        <taxon>Trypanosoma</taxon>
    </lineage>
</organism>
<evidence type="ECO:0000313" key="4">
    <source>
        <dbReference type="EMBL" id="AAX79607.1"/>
    </source>
</evidence>
<gene>
    <name evidence="3" type="primary">28H13.50</name>
    <name evidence="4" type="ORF">Tb927.2.3400</name>
</gene>
<dbReference type="GO" id="GO:0005634">
    <property type="term" value="C:nucleus"/>
    <property type="evidence" value="ECO:0000314"/>
    <property type="project" value="GeneDB"/>
</dbReference>